<dbReference type="PATRIC" id="fig|1121307.3.peg.1735"/>
<reference evidence="4 5" key="1">
    <citation type="submission" date="2015-06" db="EMBL/GenBank/DDBJ databases">
        <title>Draft genome sequence of the purine-degrading Clostridium cylindrosporum HC-1 (DSM 605).</title>
        <authorList>
            <person name="Poehlein A."/>
            <person name="Schiel-Bengelsdorf B."/>
            <person name="Bengelsdorf F."/>
            <person name="Daniel R."/>
            <person name="Duerre P."/>
        </authorList>
    </citation>
    <scope>NUCLEOTIDE SEQUENCE [LARGE SCALE GENOMIC DNA]</scope>
    <source>
        <strain evidence="4 5">DSM 605</strain>
    </source>
</reference>
<dbReference type="CDD" id="cd00431">
    <property type="entry name" value="cysteine_hydrolases"/>
    <property type="match status" value="1"/>
</dbReference>
<evidence type="ECO:0000259" key="3">
    <source>
        <dbReference type="Pfam" id="PF00857"/>
    </source>
</evidence>
<keyword evidence="2" id="KW-0378">Hydrolase</keyword>
<dbReference type="EMBL" id="LFVU01000024">
    <property type="protein sequence ID" value="KMT22110.1"/>
    <property type="molecule type" value="Genomic_DNA"/>
</dbReference>
<dbReference type="PANTHER" id="PTHR43540:SF6">
    <property type="entry name" value="ISOCHORISMATASE-LIKE DOMAIN-CONTAINING PROTEIN"/>
    <property type="match status" value="1"/>
</dbReference>
<dbReference type="Pfam" id="PF00857">
    <property type="entry name" value="Isochorismatase"/>
    <property type="match status" value="1"/>
</dbReference>
<dbReference type="Gene3D" id="3.40.50.850">
    <property type="entry name" value="Isochorismatase-like"/>
    <property type="match status" value="1"/>
</dbReference>
<comment type="similarity">
    <text evidence="1">Belongs to the isochorismatase family.</text>
</comment>
<dbReference type="PANTHER" id="PTHR43540">
    <property type="entry name" value="PEROXYUREIDOACRYLATE/UREIDOACRYLATE AMIDOHYDROLASE-RELATED"/>
    <property type="match status" value="1"/>
</dbReference>
<dbReference type="InterPro" id="IPR036380">
    <property type="entry name" value="Isochorismatase-like_sf"/>
</dbReference>
<gene>
    <name evidence="4" type="ORF">CLCY_4c00830</name>
</gene>
<comment type="caution">
    <text evidence="4">The sequence shown here is derived from an EMBL/GenBank/DDBJ whole genome shotgun (WGS) entry which is preliminary data.</text>
</comment>
<dbReference type="RefSeq" id="WP_048570211.1">
    <property type="nucleotide sequence ID" value="NZ_LFVU01000024.1"/>
</dbReference>
<name>A0A0J8D7U2_CLOCY</name>
<sequence>MARYGICVIDMLNDFIGESAPLRCPGGEEIVPNLQKLFKWARARMDAGHDDVHLIHIQEAHRKHDADFRVRPVHAIKGTHGSDFIKELYPEDRRCEYIIPKRRHSAFQHTDLDLYLREENLDTVVITGVWTNVCCRSTAADALANAYRVITLTDGNHSKTQAQHESGLVDLSIFTKLTTIDQFTADIDAGVDAWAGAGDQKNEVK</sequence>
<proteinExistence type="inferred from homology"/>
<evidence type="ECO:0000313" key="5">
    <source>
        <dbReference type="Proteomes" id="UP000036756"/>
    </source>
</evidence>
<evidence type="ECO:0000256" key="2">
    <source>
        <dbReference type="ARBA" id="ARBA00022801"/>
    </source>
</evidence>
<protein>
    <submittedName>
        <fullName evidence="4">Isochorismatase-like protein</fullName>
    </submittedName>
</protein>
<dbReference type="SUPFAM" id="SSF52499">
    <property type="entry name" value="Isochorismatase-like hydrolases"/>
    <property type="match status" value="1"/>
</dbReference>
<dbReference type="GO" id="GO:0016787">
    <property type="term" value="F:hydrolase activity"/>
    <property type="evidence" value="ECO:0007669"/>
    <property type="project" value="UniProtKB-KW"/>
</dbReference>
<dbReference type="InterPro" id="IPR000868">
    <property type="entry name" value="Isochorismatase-like_dom"/>
</dbReference>
<feature type="domain" description="Isochorismatase-like" evidence="3">
    <location>
        <begin position="6"/>
        <end position="182"/>
    </location>
</feature>
<dbReference type="Proteomes" id="UP000036756">
    <property type="component" value="Unassembled WGS sequence"/>
</dbReference>
<accession>A0A0J8D7U2</accession>
<dbReference type="OrthoDB" id="9796485at2"/>
<organism evidence="4 5">
    <name type="scientific">Clostridium cylindrosporum DSM 605</name>
    <dbReference type="NCBI Taxonomy" id="1121307"/>
    <lineage>
        <taxon>Bacteria</taxon>
        <taxon>Bacillati</taxon>
        <taxon>Bacillota</taxon>
        <taxon>Clostridia</taxon>
        <taxon>Eubacteriales</taxon>
        <taxon>Clostridiaceae</taxon>
        <taxon>Clostridium</taxon>
    </lineage>
</organism>
<dbReference type="STRING" id="1121307.CLCY_4c00830"/>
<dbReference type="AlphaFoldDB" id="A0A0J8D7U2"/>
<dbReference type="InterPro" id="IPR050272">
    <property type="entry name" value="Isochorismatase-like_hydrls"/>
</dbReference>
<evidence type="ECO:0000313" key="4">
    <source>
        <dbReference type="EMBL" id="KMT22110.1"/>
    </source>
</evidence>
<evidence type="ECO:0000256" key="1">
    <source>
        <dbReference type="ARBA" id="ARBA00006336"/>
    </source>
</evidence>
<keyword evidence="5" id="KW-1185">Reference proteome</keyword>